<keyword evidence="2 13" id="KW-0813">Transport</keyword>
<keyword evidence="3 13" id="KW-1003">Cell membrane</keyword>
<feature type="binding site" evidence="13">
    <location>
        <begin position="148"/>
        <end position="155"/>
    </location>
    <ligand>
        <name>ATP</name>
        <dbReference type="ChEBI" id="CHEBI:30616"/>
    </ligand>
</feature>
<protein>
    <recommendedName>
        <fullName evidence="13">ATP synthase subunit beta</fullName>
        <ecNumber evidence="13">7.1.2.2</ecNumber>
    </recommendedName>
    <alternativeName>
        <fullName evidence="13">ATP synthase F1 sector subunit beta</fullName>
    </alternativeName>
    <alternativeName>
        <fullName evidence="13">F-ATPase subunit beta</fullName>
    </alternativeName>
</protein>
<keyword evidence="7 13" id="KW-1278">Translocase</keyword>
<dbReference type="Gene3D" id="1.10.1140.10">
    <property type="entry name" value="Bovine Mitochondrial F1-atpase, Atp Synthase Beta Chain, Chain D, domain 3"/>
    <property type="match status" value="1"/>
</dbReference>
<evidence type="ECO:0000256" key="6">
    <source>
        <dbReference type="ARBA" id="ARBA00022840"/>
    </source>
</evidence>
<comment type="catalytic activity">
    <reaction evidence="13">
        <text>ATP + H2O + 4 H(+)(in) = ADP + phosphate + 5 H(+)(out)</text>
        <dbReference type="Rhea" id="RHEA:57720"/>
        <dbReference type="ChEBI" id="CHEBI:15377"/>
        <dbReference type="ChEBI" id="CHEBI:15378"/>
        <dbReference type="ChEBI" id="CHEBI:30616"/>
        <dbReference type="ChEBI" id="CHEBI:43474"/>
        <dbReference type="ChEBI" id="CHEBI:456216"/>
        <dbReference type="EC" id="7.1.2.2"/>
    </reaction>
</comment>
<comment type="similarity">
    <text evidence="12">Belongs to the ATPase alpha/beta chains family. T3SS ATPase subfamily.</text>
</comment>
<evidence type="ECO:0000256" key="8">
    <source>
        <dbReference type="ARBA" id="ARBA00023065"/>
    </source>
</evidence>
<sequence length="473" mass="51419">MSQGKIVQIIGAVVDVEFPRESVPKVYDALKVQNTDITLEVQQQLGDGVVRAIALGSTDGLKRGLVADNTHRAIAVPVGEATLGRIMDVLGNPIDEVGPIQAKDHWEIHRTAPSYEDQASTNELLETGIKVIDLMCPFAKGGKVGLFGGAGVGKTVNMLELINNIATQHSGLSVFAGVGERTREGNDFYHEMQEAGVVKLDNLPESKVAMVYGQMNEPPGNRLRVALTGLTMAEYFRDEKDASGKGRDVLFFVDNIYRYTLAGTEVSALLGRMPSAVGYQPTLAEEMGVLQERITSTKTGSITSIQAVYVPADDLTDPSPATTFAHLDSTVTLSRQIASLGIYPAVDPLDSTSRQMDPNVIGHEHYDTARRVQGTLQKYKELKDIIAILGMDELSEEDKLAVARARKIERFFSQPFHVAEVFTGSPGKYVSLKDTIRGFKMIVDGECDDIPEQAFYMVGGIDEAIEKAKKIAA</sequence>
<dbReference type="SUPFAM" id="SSF50615">
    <property type="entry name" value="N-terminal domain of alpha and beta subunits of F1 ATP synthase"/>
    <property type="match status" value="1"/>
</dbReference>
<dbReference type="InterPro" id="IPR004100">
    <property type="entry name" value="ATPase_F1/V1/A1_a/bsu_N"/>
</dbReference>
<dbReference type="PROSITE" id="PS00152">
    <property type="entry name" value="ATPASE_ALPHA_BETA"/>
    <property type="match status" value="1"/>
</dbReference>
<dbReference type="EMBL" id="RFLY01000009">
    <property type="protein sequence ID" value="RMH92838.1"/>
    <property type="molecule type" value="Genomic_DNA"/>
</dbReference>
<dbReference type="PANTHER" id="PTHR15184">
    <property type="entry name" value="ATP SYNTHASE"/>
    <property type="match status" value="1"/>
</dbReference>
<gene>
    <name evidence="13 17" type="primary">atpD</name>
    <name evidence="17" type="ORF">EBB59_07700</name>
</gene>
<dbReference type="Pfam" id="PF02874">
    <property type="entry name" value="ATP-synt_ab_N"/>
    <property type="match status" value="1"/>
</dbReference>
<comment type="function">
    <text evidence="13">Produces ATP from ADP in the presence of a proton gradient across the membrane. The catalytic sites are hosted primarily by the beta subunits.</text>
</comment>
<evidence type="ECO:0000256" key="3">
    <source>
        <dbReference type="ARBA" id="ARBA00022475"/>
    </source>
</evidence>
<evidence type="ECO:0000256" key="2">
    <source>
        <dbReference type="ARBA" id="ARBA00022448"/>
    </source>
</evidence>
<dbReference type="Pfam" id="PF00006">
    <property type="entry name" value="ATP-synt_ab"/>
    <property type="match status" value="1"/>
</dbReference>
<dbReference type="GO" id="GO:0016787">
    <property type="term" value="F:hydrolase activity"/>
    <property type="evidence" value="ECO:0007669"/>
    <property type="project" value="UniProtKB-KW"/>
</dbReference>
<name>A0A3M2HUY9_9GAMM</name>
<keyword evidence="4 13" id="KW-0547">Nucleotide-binding</keyword>
<dbReference type="OrthoDB" id="9801639at2"/>
<dbReference type="InterPro" id="IPR005722">
    <property type="entry name" value="ATP_synth_F1_bsu"/>
</dbReference>
<reference evidence="17 18" key="1">
    <citation type="submission" date="2018-10" db="EMBL/GenBank/DDBJ databases">
        <title>Proposal of Lysobacter pythonis sp. nov. isolated from royal pythons (Python regius).</title>
        <authorList>
            <person name="Hans-Juergen B."/>
            <person name="Huptas C."/>
            <person name="Sandra B."/>
            <person name="Igor L."/>
            <person name="Joachim S."/>
            <person name="Siegfried S."/>
            <person name="Mareike W."/>
            <person name="Peter K."/>
        </authorList>
    </citation>
    <scope>NUCLEOTIDE SEQUENCE [LARGE SCALE GENOMIC DNA]</scope>
    <source>
        <strain evidence="17 18">4284/11</strain>
    </source>
</reference>
<dbReference type="SUPFAM" id="SSF47917">
    <property type="entry name" value="C-terminal domain of alpha and beta subunits of F1 ATP synthase"/>
    <property type="match status" value="1"/>
</dbReference>
<evidence type="ECO:0000259" key="16">
    <source>
        <dbReference type="Pfam" id="PF22919"/>
    </source>
</evidence>
<keyword evidence="17" id="KW-0378">Hydrolase</keyword>
<keyword evidence="8 13" id="KW-0406">Ion transport</keyword>
<dbReference type="GO" id="GO:0046933">
    <property type="term" value="F:proton-transporting ATP synthase activity, rotational mechanism"/>
    <property type="evidence" value="ECO:0007669"/>
    <property type="project" value="UniProtKB-UniRule"/>
</dbReference>
<feature type="domain" description="ATPase F1/V1/A1 complex alpha/beta subunit N-terminal" evidence="15">
    <location>
        <begin position="6"/>
        <end position="68"/>
    </location>
</feature>
<dbReference type="Proteomes" id="UP000275012">
    <property type="component" value="Unassembled WGS sequence"/>
</dbReference>
<dbReference type="CDD" id="cd18115">
    <property type="entry name" value="ATP-synt_F1_beta_N"/>
    <property type="match status" value="1"/>
</dbReference>
<accession>A0A3M2HUY9</accession>
<dbReference type="CDD" id="cd01133">
    <property type="entry name" value="F1-ATPase_beta_CD"/>
    <property type="match status" value="1"/>
</dbReference>
<dbReference type="InterPro" id="IPR050053">
    <property type="entry name" value="ATPase_alpha/beta_chains"/>
</dbReference>
<dbReference type="SUPFAM" id="SSF52540">
    <property type="entry name" value="P-loop containing nucleoside triphosphate hydrolases"/>
    <property type="match status" value="1"/>
</dbReference>
<evidence type="ECO:0000256" key="7">
    <source>
        <dbReference type="ARBA" id="ARBA00022967"/>
    </source>
</evidence>
<dbReference type="Pfam" id="PF22919">
    <property type="entry name" value="ATP-synt_VA_C"/>
    <property type="match status" value="1"/>
</dbReference>
<keyword evidence="5 13" id="KW-0375">Hydrogen ion transport</keyword>
<dbReference type="GO" id="GO:0005524">
    <property type="term" value="F:ATP binding"/>
    <property type="evidence" value="ECO:0007669"/>
    <property type="project" value="UniProtKB-UniRule"/>
</dbReference>
<evidence type="ECO:0000256" key="11">
    <source>
        <dbReference type="ARBA" id="ARBA00023310"/>
    </source>
</evidence>
<evidence type="ECO:0000259" key="14">
    <source>
        <dbReference type="Pfam" id="PF00006"/>
    </source>
</evidence>
<comment type="subcellular location">
    <subcellularLocation>
        <location evidence="13">Cell membrane</location>
        <topology evidence="13">Peripheral membrane protein</topology>
    </subcellularLocation>
    <subcellularLocation>
        <location evidence="1">Membrane</location>
        <topology evidence="1">Peripheral membrane protein</topology>
    </subcellularLocation>
</comment>
<dbReference type="InterPro" id="IPR027417">
    <property type="entry name" value="P-loop_NTPase"/>
</dbReference>
<dbReference type="EC" id="7.1.2.2" evidence="13"/>
<keyword evidence="10 13" id="KW-0139">CF(1)</keyword>
<dbReference type="RefSeq" id="WP_122101572.1">
    <property type="nucleotide sequence ID" value="NZ_RFLY01000009.1"/>
</dbReference>
<feature type="domain" description="ATPase F1/V1/A1 complex alpha/beta subunit nucleotide-binding" evidence="14">
    <location>
        <begin position="128"/>
        <end position="353"/>
    </location>
</feature>
<evidence type="ECO:0000256" key="10">
    <source>
        <dbReference type="ARBA" id="ARBA00023196"/>
    </source>
</evidence>
<dbReference type="InterPro" id="IPR000194">
    <property type="entry name" value="ATPase_F1/V1/A1_a/bsu_nucl-bd"/>
</dbReference>
<feature type="domain" description="ATP synthase A/B type C-terminal" evidence="16">
    <location>
        <begin position="358"/>
        <end position="448"/>
    </location>
</feature>
<proteinExistence type="inferred from homology"/>
<dbReference type="HAMAP" id="MF_01347">
    <property type="entry name" value="ATP_synth_beta_bact"/>
    <property type="match status" value="1"/>
</dbReference>
<dbReference type="Gene3D" id="3.40.50.300">
    <property type="entry name" value="P-loop containing nucleotide triphosphate hydrolases"/>
    <property type="match status" value="1"/>
</dbReference>
<dbReference type="CDD" id="cd18110">
    <property type="entry name" value="ATP-synt_F1_beta_C"/>
    <property type="match status" value="1"/>
</dbReference>
<evidence type="ECO:0000313" key="17">
    <source>
        <dbReference type="EMBL" id="RMH92838.1"/>
    </source>
</evidence>
<dbReference type="GO" id="GO:0045259">
    <property type="term" value="C:proton-transporting ATP synthase complex"/>
    <property type="evidence" value="ECO:0007669"/>
    <property type="project" value="UniProtKB-KW"/>
</dbReference>
<evidence type="ECO:0000313" key="18">
    <source>
        <dbReference type="Proteomes" id="UP000275012"/>
    </source>
</evidence>
<keyword evidence="11 13" id="KW-0066">ATP synthesis</keyword>
<dbReference type="FunFam" id="2.40.10.170:FF:000003">
    <property type="entry name" value="ATP synthase subunit beta"/>
    <property type="match status" value="1"/>
</dbReference>
<evidence type="ECO:0000256" key="1">
    <source>
        <dbReference type="ARBA" id="ARBA00004170"/>
    </source>
</evidence>
<evidence type="ECO:0000256" key="4">
    <source>
        <dbReference type="ARBA" id="ARBA00022741"/>
    </source>
</evidence>
<evidence type="ECO:0000256" key="5">
    <source>
        <dbReference type="ARBA" id="ARBA00022781"/>
    </source>
</evidence>
<dbReference type="FunFam" id="1.10.1140.10:FF:000001">
    <property type="entry name" value="ATP synthase subunit beta"/>
    <property type="match status" value="1"/>
</dbReference>
<dbReference type="GO" id="GO:0005886">
    <property type="term" value="C:plasma membrane"/>
    <property type="evidence" value="ECO:0007669"/>
    <property type="project" value="UniProtKB-SubCell"/>
</dbReference>
<evidence type="ECO:0000256" key="13">
    <source>
        <dbReference type="HAMAP-Rule" id="MF_01347"/>
    </source>
</evidence>
<evidence type="ECO:0000259" key="15">
    <source>
        <dbReference type="Pfam" id="PF02874"/>
    </source>
</evidence>
<comment type="caution">
    <text evidence="17">The sequence shown here is derived from an EMBL/GenBank/DDBJ whole genome shotgun (WGS) entry which is preliminary data.</text>
</comment>
<keyword evidence="18" id="KW-1185">Reference proteome</keyword>
<dbReference type="Gene3D" id="2.40.10.170">
    <property type="match status" value="1"/>
</dbReference>
<dbReference type="InterPro" id="IPR036121">
    <property type="entry name" value="ATPase_F1/V1/A1_a/bsu_N_sf"/>
</dbReference>
<dbReference type="FunFam" id="3.40.50.300:FF:000004">
    <property type="entry name" value="ATP synthase subunit beta"/>
    <property type="match status" value="1"/>
</dbReference>
<organism evidence="17 18">
    <name type="scientific">Solilutibacter pythonis</name>
    <dbReference type="NCBI Taxonomy" id="2483112"/>
    <lineage>
        <taxon>Bacteria</taxon>
        <taxon>Pseudomonadati</taxon>
        <taxon>Pseudomonadota</taxon>
        <taxon>Gammaproteobacteria</taxon>
        <taxon>Lysobacterales</taxon>
        <taxon>Lysobacteraceae</taxon>
        <taxon>Solilutibacter</taxon>
    </lineage>
</organism>
<dbReference type="NCBIfam" id="TIGR01039">
    <property type="entry name" value="atpD"/>
    <property type="match status" value="1"/>
</dbReference>
<evidence type="ECO:0000256" key="9">
    <source>
        <dbReference type="ARBA" id="ARBA00023136"/>
    </source>
</evidence>
<dbReference type="InterPro" id="IPR055190">
    <property type="entry name" value="ATP-synt_VA_C"/>
</dbReference>
<dbReference type="InterPro" id="IPR024034">
    <property type="entry name" value="ATPase_F1/V1_b/a_C"/>
</dbReference>
<keyword evidence="6 13" id="KW-0067">ATP-binding</keyword>
<dbReference type="PANTHER" id="PTHR15184:SF71">
    <property type="entry name" value="ATP SYNTHASE SUBUNIT BETA, MITOCHONDRIAL"/>
    <property type="match status" value="1"/>
</dbReference>
<evidence type="ECO:0000256" key="12">
    <source>
        <dbReference type="ARBA" id="ARBA00024342"/>
    </source>
</evidence>
<dbReference type="InterPro" id="IPR020003">
    <property type="entry name" value="ATPase_a/bsu_AS"/>
</dbReference>
<dbReference type="AlphaFoldDB" id="A0A3M2HUY9"/>
<keyword evidence="9 13" id="KW-0472">Membrane</keyword>